<dbReference type="InterPro" id="IPR020311">
    <property type="entry name" value="Uncharacterised_Rv0898c"/>
</dbReference>
<reference evidence="1 2" key="1">
    <citation type="journal article" date="2019" name="Nat. Microbiol.">
        <title>Mediterranean grassland soil C-N compound turnover is dependent on rainfall and depth, and is mediated by genomically divergent microorganisms.</title>
        <authorList>
            <person name="Diamond S."/>
            <person name="Andeer P.F."/>
            <person name="Li Z."/>
            <person name="Crits-Christoph A."/>
            <person name="Burstein D."/>
            <person name="Anantharaman K."/>
            <person name="Lane K.R."/>
            <person name="Thomas B.C."/>
            <person name="Pan C."/>
            <person name="Northen T.R."/>
            <person name="Banfield J.F."/>
        </authorList>
    </citation>
    <scope>NUCLEOTIDE SEQUENCE [LARGE SCALE GENOMIC DNA]</scope>
    <source>
        <strain evidence="1">NP_8</strain>
    </source>
</reference>
<dbReference type="EMBL" id="VBAP01000064">
    <property type="protein sequence ID" value="TMI73842.1"/>
    <property type="molecule type" value="Genomic_DNA"/>
</dbReference>
<evidence type="ECO:0000313" key="1">
    <source>
        <dbReference type="EMBL" id="TMI73842.1"/>
    </source>
</evidence>
<proteinExistence type="predicted"/>
<protein>
    <submittedName>
        <fullName evidence="1">DUF2630 family protein</fullName>
    </submittedName>
</protein>
<comment type="caution">
    <text evidence="1">The sequence shown here is derived from an EMBL/GenBank/DDBJ whole genome shotgun (WGS) entry which is preliminary data.</text>
</comment>
<sequence length="80" mass="9375">MEDRTLFDAINELTREEHEIWAKESHGQATDTERDRLRRLGVTLDQCWDLLHQRRARRAAGLNPDDAKVRDEKTVEGYIG</sequence>
<accession>A0A537IS16</accession>
<name>A0A537IS16_9BACT</name>
<organism evidence="1 2">
    <name type="scientific">Candidatus Segetimicrobium genomatis</name>
    <dbReference type="NCBI Taxonomy" id="2569760"/>
    <lineage>
        <taxon>Bacteria</taxon>
        <taxon>Bacillati</taxon>
        <taxon>Candidatus Sysuimicrobiota</taxon>
        <taxon>Candidatus Sysuimicrobiia</taxon>
        <taxon>Candidatus Sysuimicrobiales</taxon>
        <taxon>Candidatus Segetimicrobiaceae</taxon>
        <taxon>Candidatus Segetimicrobium</taxon>
    </lineage>
</organism>
<dbReference type="Pfam" id="PF10944">
    <property type="entry name" value="DUF2630"/>
    <property type="match status" value="1"/>
</dbReference>
<evidence type="ECO:0000313" key="2">
    <source>
        <dbReference type="Proteomes" id="UP000318834"/>
    </source>
</evidence>
<dbReference type="AlphaFoldDB" id="A0A537IS16"/>
<dbReference type="Proteomes" id="UP000318834">
    <property type="component" value="Unassembled WGS sequence"/>
</dbReference>
<gene>
    <name evidence="1" type="ORF">E6H05_08905</name>
</gene>